<accession>A0A367Y044</accession>
<gene>
    <name evidence="2" type="ORF">Cantr_07691</name>
</gene>
<evidence type="ECO:0000256" key="1">
    <source>
        <dbReference type="SAM" id="MobiDB-lite"/>
    </source>
</evidence>
<organism evidence="2 3">
    <name type="scientific">Candida viswanathii</name>
    <dbReference type="NCBI Taxonomy" id="5486"/>
    <lineage>
        <taxon>Eukaryota</taxon>
        <taxon>Fungi</taxon>
        <taxon>Dikarya</taxon>
        <taxon>Ascomycota</taxon>
        <taxon>Saccharomycotina</taxon>
        <taxon>Pichiomycetes</taxon>
        <taxon>Debaryomycetaceae</taxon>
        <taxon>Candida/Lodderomyces clade</taxon>
        <taxon>Candida</taxon>
    </lineage>
</organism>
<keyword evidence="3" id="KW-1185">Reference proteome</keyword>
<dbReference type="Proteomes" id="UP000253472">
    <property type="component" value="Unassembled WGS sequence"/>
</dbReference>
<reference evidence="2 3" key="1">
    <citation type="submission" date="2018-06" db="EMBL/GenBank/DDBJ databases">
        <title>Whole genome sequencing of Candida tropicalis (genome annotated by CSBL at Korea University).</title>
        <authorList>
            <person name="Ahn J."/>
        </authorList>
    </citation>
    <scope>NUCLEOTIDE SEQUENCE [LARGE SCALE GENOMIC DNA]</scope>
    <source>
        <strain evidence="2 3">ATCC 20962</strain>
    </source>
</reference>
<comment type="caution">
    <text evidence="2">The sequence shown here is derived from an EMBL/GenBank/DDBJ whole genome shotgun (WGS) entry which is preliminary data.</text>
</comment>
<protein>
    <submittedName>
        <fullName evidence="2">Uncharacterized protein</fullName>
    </submittedName>
</protein>
<evidence type="ECO:0000313" key="2">
    <source>
        <dbReference type="EMBL" id="RCK59255.1"/>
    </source>
</evidence>
<proteinExistence type="predicted"/>
<sequence length="456" mass="52555">MTDIEPYVDPIISLIQDPNLSKDKFKTSQLVHLIHEISERRINKLCSTSFKILQTLENVQLKFKSWEFLSLDFNSDNHFLNKDNKIKDFNAGVANKVMIACSEINVKIAKISSDIDIISKNSKTLAPRDLMSDAGTMLTSLLLRIIKLKNDVVEQLSIAYSKSKLIIIGEELELWEDENTVSYYKSFISALLQQLNDAIEQGDFDAKYECLAVINDLEQMFEKFRVEKLIDESLEESRLVEEQHQKQQEEETKLQRHFQYEEDEDVQIDSESDFFGAKNDSPPEDSFSEYSTFSASSPQVPMVRSITGHRDHDTVSTYQGTITDELPYLMTAFSSAKNFEMDVNNYKIEEEKENKPVKHQKRAVPKQHQPQHQQEQEQTKHKQPFFHKTNLPESSLYAQSNVIHPPMYSSSILRTFGIKPQVINVPEESVNGDKKKKKGKPLLLTEENVSHLDLLD</sequence>
<name>A0A367Y044_9ASCO</name>
<dbReference type="AlphaFoldDB" id="A0A367Y044"/>
<feature type="region of interest" description="Disordered" evidence="1">
    <location>
        <begin position="273"/>
        <end position="295"/>
    </location>
</feature>
<dbReference type="OrthoDB" id="4021219at2759"/>
<feature type="region of interest" description="Disordered" evidence="1">
    <location>
        <begin position="350"/>
        <end position="385"/>
    </location>
</feature>
<dbReference type="EMBL" id="QLNQ01000027">
    <property type="protein sequence ID" value="RCK59255.1"/>
    <property type="molecule type" value="Genomic_DNA"/>
</dbReference>
<evidence type="ECO:0000313" key="3">
    <source>
        <dbReference type="Proteomes" id="UP000253472"/>
    </source>
</evidence>